<sequence>MNSRFILCAGALLALAACGGGNDNPNSVALSGTTTAGSSAMLIEGDPAGTFGESFIGSDGNGVMLIENDDLRPAAAYYEVKGNAVRRVPAAGSALEVRAVPGSAVPVKVKAITLADLAGSHMAINRDNTVAGFTVSADGAVSAGSAKCGLTGSIQRTSSIVGALPLTVTLNGCGTADGTYQGYAIKAGEYAPAAFRIVGENGVSFIDMLAFR</sequence>
<evidence type="ECO:0008006" key="4">
    <source>
        <dbReference type="Google" id="ProtNLM"/>
    </source>
</evidence>
<name>A0A3A3FZQ9_9BURK</name>
<dbReference type="OrthoDB" id="8777282at2"/>
<dbReference type="PROSITE" id="PS51257">
    <property type="entry name" value="PROKAR_LIPOPROTEIN"/>
    <property type="match status" value="1"/>
</dbReference>
<keyword evidence="3" id="KW-1185">Reference proteome</keyword>
<dbReference type="EMBL" id="QYUO01000003">
    <property type="protein sequence ID" value="RJF92559.1"/>
    <property type="molecule type" value="Genomic_DNA"/>
</dbReference>
<keyword evidence="1" id="KW-0732">Signal</keyword>
<evidence type="ECO:0000313" key="3">
    <source>
        <dbReference type="Proteomes" id="UP000265955"/>
    </source>
</evidence>
<protein>
    <recommendedName>
        <fullName evidence="4">Lipoprotein</fullName>
    </recommendedName>
</protein>
<organism evidence="2 3">
    <name type="scientific">Noviherbaspirillum saxi</name>
    <dbReference type="NCBI Taxonomy" id="2320863"/>
    <lineage>
        <taxon>Bacteria</taxon>
        <taxon>Pseudomonadati</taxon>
        <taxon>Pseudomonadota</taxon>
        <taxon>Betaproteobacteria</taxon>
        <taxon>Burkholderiales</taxon>
        <taxon>Oxalobacteraceae</taxon>
        <taxon>Noviherbaspirillum</taxon>
    </lineage>
</organism>
<proteinExistence type="predicted"/>
<dbReference type="RefSeq" id="WP_119772501.1">
    <property type="nucleotide sequence ID" value="NZ_QYUO01000003.1"/>
</dbReference>
<evidence type="ECO:0000313" key="2">
    <source>
        <dbReference type="EMBL" id="RJF92559.1"/>
    </source>
</evidence>
<gene>
    <name evidence="2" type="ORF">D3871_28605</name>
</gene>
<dbReference type="AlphaFoldDB" id="A0A3A3FZQ9"/>
<dbReference type="Proteomes" id="UP000265955">
    <property type="component" value="Unassembled WGS sequence"/>
</dbReference>
<reference evidence="3" key="1">
    <citation type="submission" date="2018-09" db="EMBL/GenBank/DDBJ databases">
        <authorList>
            <person name="Zhu H."/>
        </authorList>
    </citation>
    <scope>NUCLEOTIDE SEQUENCE [LARGE SCALE GENOMIC DNA]</scope>
    <source>
        <strain evidence="3">K1R23-30</strain>
    </source>
</reference>
<feature type="chain" id="PRO_5017220920" description="Lipoprotein" evidence="1">
    <location>
        <begin position="17"/>
        <end position="212"/>
    </location>
</feature>
<feature type="signal peptide" evidence="1">
    <location>
        <begin position="1"/>
        <end position="16"/>
    </location>
</feature>
<evidence type="ECO:0000256" key="1">
    <source>
        <dbReference type="SAM" id="SignalP"/>
    </source>
</evidence>
<comment type="caution">
    <text evidence="2">The sequence shown here is derived from an EMBL/GenBank/DDBJ whole genome shotgun (WGS) entry which is preliminary data.</text>
</comment>
<accession>A0A3A3FZQ9</accession>